<proteinExistence type="inferred from homology"/>
<comment type="similarity">
    <text evidence="1 2">Belongs to the small heat shock protein (HSP20) family.</text>
</comment>
<gene>
    <name evidence="4" type="ORF">EL17_22105</name>
</gene>
<dbReference type="Proteomes" id="UP000027821">
    <property type="component" value="Unassembled WGS sequence"/>
</dbReference>
<dbReference type="EMBL" id="JMIH01000004">
    <property type="protein sequence ID" value="KEO75722.1"/>
    <property type="molecule type" value="Genomic_DNA"/>
</dbReference>
<dbReference type="Pfam" id="PF00011">
    <property type="entry name" value="HSP20"/>
    <property type="match status" value="1"/>
</dbReference>
<comment type="caution">
    <text evidence="4">The sequence shown here is derived from an EMBL/GenBank/DDBJ whole genome shotgun (WGS) entry which is preliminary data.</text>
</comment>
<keyword evidence="5" id="KW-1185">Reference proteome</keyword>
<dbReference type="PANTHER" id="PTHR11527">
    <property type="entry name" value="HEAT-SHOCK PROTEIN 20 FAMILY MEMBER"/>
    <property type="match status" value="1"/>
</dbReference>
<evidence type="ECO:0000259" key="3">
    <source>
        <dbReference type="PROSITE" id="PS01031"/>
    </source>
</evidence>
<evidence type="ECO:0000313" key="5">
    <source>
        <dbReference type="Proteomes" id="UP000027821"/>
    </source>
</evidence>
<reference evidence="4 5" key="1">
    <citation type="submission" date="2014-04" db="EMBL/GenBank/DDBJ databases">
        <title>Characterization and application of a salt tolerant electro-active bacterium.</title>
        <authorList>
            <person name="Yang L."/>
            <person name="Wei S."/>
            <person name="Tay Q.X.M."/>
        </authorList>
    </citation>
    <scope>NUCLEOTIDE SEQUENCE [LARGE SCALE GENOMIC DNA]</scope>
    <source>
        <strain evidence="4 5">LY1</strain>
    </source>
</reference>
<feature type="domain" description="SHSP" evidence="3">
    <location>
        <begin position="34"/>
        <end position="149"/>
    </location>
</feature>
<dbReference type="InterPro" id="IPR008978">
    <property type="entry name" value="HSP20-like_chaperone"/>
</dbReference>
<evidence type="ECO:0000256" key="2">
    <source>
        <dbReference type="RuleBase" id="RU003616"/>
    </source>
</evidence>
<dbReference type="InterPro" id="IPR031107">
    <property type="entry name" value="Small_HSP"/>
</dbReference>
<sequence>MKTLAKRNANGHPSNWLSELMNRELFDWNSNNFSNTGTTLPAVNIKENEEGFTVEVAAPGMQKEDFKVEIDNNLLTISSEKQDEKVEQDGEKFTKREFSYQSFQRSFTLPQGMVKEDKIEAKYQDGVLYLMVPKKDEAKKKAPRLIKIS</sequence>
<dbReference type="Gene3D" id="2.60.40.790">
    <property type="match status" value="1"/>
</dbReference>
<name>A0A074LP82_9BACT</name>
<accession>A0A074LP82</accession>
<organism evidence="4 5">
    <name type="scientific">Anditalea andensis</name>
    <dbReference type="NCBI Taxonomy" id="1048983"/>
    <lineage>
        <taxon>Bacteria</taxon>
        <taxon>Pseudomonadati</taxon>
        <taxon>Bacteroidota</taxon>
        <taxon>Cytophagia</taxon>
        <taxon>Cytophagales</taxon>
        <taxon>Cytophagaceae</taxon>
        <taxon>Anditalea</taxon>
    </lineage>
</organism>
<dbReference type="InterPro" id="IPR002068">
    <property type="entry name" value="A-crystallin/Hsp20_dom"/>
</dbReference>
<dbReference type="eggNOG" id="COG0071">
    <property type="taxonomic scope" value="Bacteria"/>
</dbReference>
<dbReference type="CDD" id="cd06464">
    <property type="entry name" value="ACD_sHsps-like"/>
    <property type="match status" value="1"/>
</dbReference>
<dbReference type="SUPFAM" id="SSF49764">
    <property type="entry name" value="HSP20-like chaperones"/>
    <property type="match status" value="1"/>
</dbReference>
<evidence type="ECO:0000256" key="1">
    <source>
        <dbReference type="PROSITE-ProRule" id="PRU00285"/>
    </source>
</evidence>
<dbReference type="RefSeq" id="WP_035068590.1">
    <property type="nucleotide sequence ID" value="NZ_JMIH01000004.1"/>
</dbReference>
<protein>
    <submittedName>
        <fullName evidence="4">Heat-shock protein</fullName>
    </submittedName>
</protein>
<dbReference type="AlphaFoldDB" id="A0A074LP82"/>
<dbReference type="PROSITE" id="PS01031">
    <property type="entry name" value="SHSP"/>
    <property type="match status" value="1"/>
</dbReference>
<evidence type="ECO:0000313" key="4">
    <source>
        <dbReference type="EMBL" id="KEO75722.1"/>
    </source>
</evidence>
<dbReference type="STRING" id="1048983.EL17_22105"/>
<dbReference type="OrthoDB" id="9814487at2"/>